<dbReference type="SUPFAM" id="SSF48371">
    <property type="entry name" value="ARM repeat"/>
    <property type="match status" value="1"/>
</dbReference>
<keyword evidence="1" id="KW-0677">Repeat</keyword>
<dbReference type="PANTHER" id="PTHR10943">
    <property type="entry name" value="26S PROTEASOME NON-ATPASE REGULATORY SUBUNIT"/>
    <property type="match status" value="1"/>
</dbReference>
<accession>A2FYP4</accession>
<evidence type="ECO:0000256" key="1">
    <source>
        <dbReference type="ARBA" id="ARBA00022737"/>
    </source>
</evidence>
<organism evidence="3 4">
    <name type="scientific">Trichomonas vaginalis (strain ATCC PRA-98 / G3)</name>
    <dbReference type="NCBI Taxonomy" id="412133"/>
    <lineage>
        <taxon>Eukaryota</taxon>
        <taxon>Metamonada</taxon>
        <taxon>Parabasalia</taxon>
        <taxon>Trichomonadida</taxon>
        <taxon>Trichomonadidae</taxon>
        <taxon>Trichomonas</taxon>
    </lineage>
</organism>
<dbReference type="eggNOG" id="KOG2062">
    <property type="taxonomic scope" value="Eukaryota"/>
</dbReference>
<name>A2FYP4_TRIV3</name>
<evidence type="ECO:0000313" key="3">
    <source>
        <dbReference type="EMBL" id="EAX89966.1"/>
    </source>
</evidence>
<dbReference type="Pfam" id="PF13646">
    <property type="entry name" value="HEAT_2"/>
    <property type="match status" value="1"/>
</dbReference>
<dbReference type="InParanoid" id="A2FYP4"/>
<dbReference type="AlphaFoldDB" id="A2FYP4"/>
<dbReference type="PANTHER" id="PTHR10943:SF2">
    <property type="entry name" value="26S PROTEASOME NON-ATPASE REGULATORY SUBUNIT 1"/>
    <property type="match status" value="1"/>
</dbReference>
<keyword evidence="2" id="KW-0647">Proteasome</keyword>
<sequence length="75" mass="7879">MLNDALQKLLHIAVSDVNDNVRRAAVIGIGFVLSRRPKEVPSMINLLAQSYHAHVRAGAALAIGISCAGTGNQSS</sequence>
<dbReference type="Proteomes" id="UP000001542">
    <property type="component" value="Unassembled WGS sequence"/>
</dbReference>
<dbReference type="InterPro" id="IPR016024">
    <property type="entry name" value="ARM-type_fold"/>
</dbReference>
<dbReference type="Gene3D" id="1.25.10.10">
    <property type="entry name" value="Leucine-rich Repeat Variant"/>
    <property type="match status" value="1"/>
</dbReference>
<keyword evidence="4" id="KW-1185">Reference proteome</keyword>
<dbReference type="VEuPathDB" id="TrichDB:TVAGG3_0165440"/>
<reference evidence="3" key="2">
    <citation type="journal article" date="2007" name="Science">
        <title>Draft genome sequence of the sexually transmitted pathogen Trichomonas vaginalis.</title>
        <authorList>
            <person name="Carlton J.M."/>
            <person name="Hirt R.P."/>
            <person name="Silva J.C."/>
            <person name="Delcher A.L."/>
            <person name="Schatz M."/>
            <person name="Zhao Q."/>
            <person name="Wortman J.R."/>
            <person name="Bidwell S.L."/>
            <person name="Alsmark U.C.M."/>
            <person name="Besteiro S."/>
            <person name="Sicheritz-Ponten T."/>
            <person name="Noel C.J."/>
            <person name="Dacks J.B."/>
            <person name="Foster P.G."/>
            <person name="Simillion C."/>
            <person name="Van de Peer Y."/>
            <person name="Miranda-Saavedra D."/>
            <person name="Barton G.J."/>
            <person name="Westrop G.D."/>
            <person name="Mueller S."/>
            <person name="Dessi D."/>
            <person name="Fiori P.L."/>
            <person name="Ren Q."/>
            <person name="Paulsen I."/>
            <person name="Zhang H."/>
            <person name="Bastida-Corcuera F.D."/>
            <person name="Simoes-Barbosa A."/>
            <person name="Brown M.T."/>
            <person name="Hayes R.D."/>
            <person name="Mukherjee M."/>
            <person name="Okumura C.Y."/>
            <person name="Schneider R."/>
            <person name="Smith A.J."/>
            <person name="Vanacova S."/>
            <person name="Villalvazo M."/>
            <person name="Haas B.J."/>
            <person name="Pertea M."/>
            <person name="Feldblyum T.V."/>
            <person name="Utterback T.R."/>
            <person name="Shu C.L."/>
            <person name="Osoegawa K."/>
            <person name="de Jong P.J."/>
            <person name="Hrdy I."/>
            <person name="Horvathova L."/>
            <person name="Zubacova Z."/>
            <person name="Dolezal P."/>
            <person name="Malik S.B."/>
            <person name="Logsdon J.M. Jr."/>
            <person name="Henze K."/>
            <person name="Gupta A."/>
            <person name="Wang C.C."/>
            <person name="Dunne R.L."/>
            <person name="Upcroft J.A."/>
            <person name="Upcroft P."/>
            <person name="White O."/>
            <person name="Salzberg S.L."/>
            <person name="Tang P."/>
            <person name="Chiu C.-H."/>
            <person name="Lee Y.-S."/>
            <person name="Embley T.M."/>
            <person name="Coombs G.H."/>
            <person name="Mottram J.C."/>
            <person name="Tachezy J."/>
            <person name="Fraser-Liggett C.M."/>
            <person name="Johnson P.J."/>
        </authorList>
    </citation>
    <scope>NUCLEOTIDE SEQUENCE [LARGE SCALE GENOMIC DNA]</scope>
    <source>
        <strain evidence="3">G3</strain>
    </source>
</reference>
<protein>
    <submittedName>
        <fullName evidence="3">Uncharacterized protein</fullName>
    </submittedName>
</protein>
<evidence type="ECO:0000313" key="4">
    <source>
        <dbReference type="Proteomes" id="UP000001542"/>
    </source>
</evidence>
<dbReference type="VEuPathDB" id="TrichDB:TVAG_347690"/>
<dbReference type="OrthoDB" id="1648747at2759"/>
<dbReference type="STRING" id="5722.A2FYP4"/>
<reference evidence="3" key="1">
    <citation type="submission" date="2006-10" db="EMBL/GenBank/DDBJ databases">
        <authorList>
            <person name="Amadeo P."/>
            <person name="Zhao Q."/>
            <person name="Wortman J."/>
            <person name="Fraser-Liggett C."/>
            <person name="Carlton J."/>
        </authorList>
    </citation>
    <scope>NUCLEOTIDE SEQUENCE</scope>
    <source>
        <strain evidence="3">G3</strain>
    </source>
</reference>
<dbReference type="EMBL" id="DS114149">
    <property type="protein sequence ID" value="EAX89966.1"/>
    <property type="molecule type" value="Genomic_DNA"/>
</dbReference>
<dbReference type="InterPro" id="IPR011989">
    <property type="entry name" value="ARM-like"/>
</dbReference>
<dbReference type="GO" id="GO:0000502">
    <property type="term" value="C:proteasome complex"/>
    <property type="evidence" value="ECO:0007669"/>
    <property type="project" value="UniProtKB-KW"/>
</dbReference>
<evidence type="ECO:0000256" key="2">
    <source>
        <dbReference type="ARBA" id="ARBA00022942"/>
    </source>
</evidence>
<gene>
    <name evidence="3" type="ORF">TVAG_091560</name>
</gene>
<proteinExistence type="predicted"/>